<dbReference type="STRING" id="652787.SAMN05216490_4149"/>
<accession>A0A1H2BIL1</accession>
<dbReference type="OrthoDB" id="596204at2"/>
<dbReference type="Proteomes" id="UP000199679">
    <property type="component" value="Chromosome I"/>
</dbReference>
<dbReference type="EMBL" id="LT629740">
    <property type="protein sequence ID" value="SDT58085.1"/>
    <property type="molecule type" value="Genomic_DNA"/>
</dbReference>
<dbReference type="RefSeq" id="WP_091377547.1">
    <property type="nucleotide sequence ID" value="NZ_LT629740.1"/>
</dbReference>
<gene>
    <name evidence="1" type="ORF">SAMN05216490_4149</name>
</gene>
<proteinExistence type="predicted"/>
<evidence type="ECO:0000313" key="1">
    <source>
        <dbReference type="EMBL" id="SDT58085.1"/>
    </source>
</evidence>
<dbReference type="AlphaFoldDB" id="A0A1H2BIL1"/>
<reference evidence="1 2" key="1">
    <citation type="submission" date="2016-10" db="EMBL/GenBank/DDBJ databases">
        <authorList>
            <person name="de Groot N.N."/>
        </authorList>
    </citation>
    <scope>NUCLEOTIDE SEQUENCE [LARGE SCALE GENOMIC DNA]</scope>
    <source>
        <strain evidence="1 2">MP1X4</strain>
    </source>
</reference>
<keyword evidence="2" id="KW-1185">Reference proteome</keyword>
<evidence type="ECO:0000313" key="2">
    <source>
        <dbReference type="Proteomes" id="UP000199679"/>
    </source>
</evidence>
<sequence>MINSNEYIFFEADQVLTNDHLNESFNYLDHQARWTRNKLIGIGIACGLEIVIHSNGIEITKGCGVTSQGYLIVQPKEKYTWYMNYSQIPIPADLPFKHGTDLPFYEGYGTSGTQIYLLLTDDQQKALDPAKKASAVAINTTNGFLDNYAVALFLEAKETDLKNCDMLDCNNMGEKMVFTVRPLLVPTADLLTLRNGMPDKITLTQNDYQINLKRYNVPYKPLKTSIEVLEAFYAIVDNAVLTELSDALNYLYEEYGTLLKLNTNPFVFLLAELKLMRERIFKQVPYFIEYFYDFIDDLIKAYYELSEKVADLSECCPDVNLFPLHLILGSASQSTDAFLKDPYRDYFIYSGLFSKMDGDAAEATLLFKRIIVMLREFAIQTEKAIIITPSQYEWPPLSARAIPYYYFKAGVHMKPFGTEKLNQVFNLTGNGDTELYKYWNYEKTLKNEETLNLSYHANSYTSKKPVVDPLLYDIEKYNFFRIEGHIGQNYRIALERILLQRAEYNLPFDVVAVSADQLTLSAPLPECSMQDLDTAYKLIIGDAACKIHTLFCYISNMPFRSGYDEAGNDGTVIVDKAQENTNTGDTEINQGVYTLGNASFSSYKVKGALEFETPITISATYKRGDFLRKNCPPAERTLGWTYLRSLDSNGEFRNPLQSSLIRANGDKLLVAEYHFFQFIEFVEDLMFVLYTHTLAEINIELLVRIYREYLEMAVIVIRLLLEAADVAADNSTTDSAGNTTDYVSFDEAGELILLTDELSLLLSLCVDERIDVLKREYMLRLRNYQQQLTFFNYYKKHPGLEHKAGVPKGGTFVLVYDGESRELREPVNAVGIIVERGSAEVLGTTTGEPVATPSPYSTELTKMIMKFVEDCKDAPPKTKTPIITALNPPVIGTRRGLTEGAVIADFYIPYLCCSDCPPVAYIMPEPRPLKIVKPIKPVEQPVINAAGPFCSNDSSTAQLSGTPTGGTFGDSTGAAITGINANGSFVPANLTPGSYDVYYTVARVTSAKTTIVITDAGSDFTFPAQVNGVQPSEIEFDASNVESGVTYQWQITPENKQLKAKDSTTDAKFLAILSPQVQNENPDGVSVTLTIANGACKSTTTKTFKFTINGSQSGVTVTQLGS</sequence>
<protein>
    <submittedName>
        <fullName evidence="1">Uncharacterized protein</fullName>
    </submittedName>
</protein>
<organism evidence="1 2">
    <name type="scientific">Mucilaginibacter mallensis</name>
    <dbReference type="NCBI Taxonomy" id="652787"/>
    <lineage>
        <taxon>Bacteria</taxon>
        <taxon>Pseudomonadati</taxon>
        <taxon>Bacteroidota</taxon>
        <taxon>Sphingobacteriia</taxon>
        <taxon>Sphingobacteriales</taxon>
        <taxon>Sphingobacteriaceae</taxon>
        <taxon>Mucilaginibacter</taxon>
    </lineage>
</organism>
<name>A0A1H2BIL1_MUCMA</name>